<organism evidence="6 7">
    <name type="scientific">Luteibaculum oceani</name>
    <dbReference type="NCBI Taxonomy" id="1294296"/>
    <lineage>
        <taxon>Bacteria</taxon>
        <taxon>Pseudomonadati</taxon>
        <taxon>Bacteroidota</taxon>
        <taxon>Flavobacteriia</taxon>
        <taxon>Flavobacteriales</taxon>
        <taxon>Luteibaculaceae</taxon>
        <taxon>Luteibaculum</taxon>
    </lineage>
</organism>
<dbReference type="GO" id="GO:0000286">
    <property type="term" value="F:alanine dehydrogenase activity"/>
    <property type="evidence" value="ECO:0007669"/>
    <property type="project" value="UniProtKB-EC"/>
</dbReference>
<evidence type="ECO:0000259" key="5">
    <source>
        <dbReference type="SMART" id="SM01003"/>
    </source>
</evidence>
<dbReference type="InterPro" id="IPR036291">
    <property type="entry name" value="NAD(P)-bd_dom_sf"/>
</dbReference>
<evidence type="ECO:0000256" key="3">
    <source>
        <dbReference type="ARBA" id="ARBA00023002"/>
    </source>
</evidence>
<feature type="domain" description="Alanine dehydrogenase/pyridine nucleotide transhydrogenase N-terminal" evidence="5">
    <location>
        <begin position="36"/>
        <end position="169"/>
    </location>
</feature>
<reference evidence="6 7" key="1">
    <citation type="submission" date="2019-08" db="EMBL/GenBank/DDBJ databases">
        <title>Genome of Luteibaculum oceani JCM 18817.</title>
        <authorList>
            <person name="Bowman J.P."/>
        </authorList>
    </citation>
    <scope>NUCLEOTIDE SEQUENCE [LARGE SCALE GENOMIC DNA]</scope>
    <source>
        <strain evidence="6 7">JCM 18817</strain>
    </source>
</reference>
<dbReference type="OrthoDB" id="9804592at2"/>
<dbReference type="Proteomes" id="UP000321168">
    <property type="component" value="Unassembled WGS sequence"/>
</dbReference>
<dbReference type="PANTHER" id="PTHR42795">
    <property type="entry name" value="ALANINE DEHYDROGENASE"/>
    <property type="match status" value="1"/>
</dbReference>
<comment type="caution">
    <text evidence="6">The sequence shown here is derived from an EMBL/GenBank/DDBJ whole genome shotgun (WGS) entry which is preliminary data.</text>
</comment>
<evidence type="ECO:0000313" key="7">
    <source>
        <dbReference type="Proteomes" id="UP000321168"/>
    </source>
</evidence>
<dbReference type="EMBL" id="VORB01000007">
    <property type="protein sequence ID" value="TXC78371.1"/>
    <property type="molecule type" value="Genomic_DNA"/>
</dbReference>
<evidence type="ECO:0000256" key="2">
    <source>
        <dbReference type="ARBA" id="ARBA00012897"/>
    </source>
</evidence>
<dbReference type="InterPro" id="IPR007886">
    <property type="entry name" value="AlaDH/PNT_N"/>
</dbReference>
<dbReference type="SUPFAM" id="SSF52283">
    <property type="entry name" value="Formate/glycerate dehydrogenase catalytic domain-like"/>
    <property type="match status" value="1"/>
</dbReference>
<dbReference type="InterPro" id="IPR008141">
    <property type="entry name" value="Ala_DH"/>
</dbReference>
<name>A0A5C6V160_9FLAO</name>
<dbReference type="SUPFAM" id="SSF51735">
    <property type="entry name" value="NAD(P)-binding Rossmann-fold domains"/>
    <property type="match status" value="1"/>
</dbReference>
<dbReference type="GO" id="GO:0005886">
    <property type="term" value="C:plasma membrane"/>
    <property type="evidence" value="ECO:0007669"/>
    <property type="project" value="TreeGrafter"/>
</dbReference>
<dbReference type="Pfam" id="PF01262">
    <property type="entry name" value="AlaDh_PNT_C"/>
    <property type="match status" value="1"/>
</dbReference>
<dbReference type="PANTHER" id="PTHR42795:SF1">
    <property type="entry name" value="ALANINE DEHYDROGENASE"/>
    <property type="match status" value="1"/>
</dbReference>
<dbReference type="EC" id="1.4.1.1" evidence="2"/>
<accession>A0A5C6V160</accession>
<keyword evidence="7" id="KW-1185">Reference proteome</keyword>
<feature type="domain" description="Alanine dehydrogenase/pyridine nucleotide transhydrogenase NAD(H)-binding" evidence="4">
    <location>
        <begin position="181"/>
        <end position="329"/>
    </location>
</feature>
<dbReference type="RefSeq" id="WP_147014793.1">
    <property type="nucleotide sequence ID" value="NZ_VORB01000007.1"/>
</dbReference>
<dbReference type="InterPro" id="IPR007698">
    <property type="entry name" value="AlaDH/PNT_NAD(H)-bd"/>
</dbReference>
<proteinExistence type="inferred from homology"/>
<dbReference type="AlphaFoldDB" id="A0A5C6V160"/>
<dbReference type="Pfam" id="PF05222">
    <property type="entry name" value="AlaDh_PNT_N"/>
    <property type="match status" value="1"/>
</dbReference>
<evidence type="ECO:0000259" key="4">
    <source>
        <dbReference type="SMART" id="SM01002"/>
    </source>
</evidence>
<evidence type="ECO:0000256" key="1">
    <source>
        <dbReference type="ARBA" id="ARBA00005689"/>
    </source>
</evidence>
<dbReference type="SMART" id="SM01002">
    <property type="entry name" value="AlaDh_PNT_C"/>
    <property type="match status" value="1"/>
</dbReference>
<dbReference type="CDD" id="cd05305">
    <property type="entry name" value="L-AlaDH"/>
    <property type="match status" value="1"/>
</dbReference>
<sequence>MDSKFEALKALAREAVLIPQEQMEAIGTKKKKLFIGIPKECSLQEHRVALIPGAVSLLVNNGHRVVVESEAGKQLSFTDRDYSDAGAQIVYSLKEVYQADIILKVAPPSNDEIALMRPGQTLFSALQLNVQPKDCLKKLMDKGITAVAWEHIKDESSIYPVVRAMGEIAGNMSIQIAAEYLSNSKYGSAQLFGGISGVPPTEVVILGSGTVGEFATRAALGLGASVKVFDNSIYRLRRLQNDLGVRLYTSIIQPDILADALKTADVAIGAVRSPYGRTPCIVTDAMVRNMKNGSVIVDISIDQGGCFETSEVTTHDNPVFTKYGVIHYAVPNVASRVSKTASHALSNIFAPIVLNMSDSGGVMEYIKRDPGFRNGIYLYRGHLTNKVLGEAFSLPHQDLDLILPAL</sequence>
<keyword evidence="3" id="KW-0560">Oxidoreductase</keyword>
<evidence type="ECO:0000313" key="6">
    <source>
        <dbReference type="EMBL" id="TXC78371.1"/>
    </source>
</evidence>
<gene>
    <name evidence="6" type="ORF">FRX97_08555</name>
</gene>
<protein>
    <recommendedName>
        <fullName evidence="2">alanine dehydrogenase</fullName>
        <ecNumber evidence="2">1.4.1.1</ecNumber>
    </recommendedName>
</protein>
<dbReference type="Gene3D" id="3.40.50.720">
    <property type="entry name" value="NAD(P)-binding Rossmann-like Domain"/>
    <property type="match status" value="2"/>
</dbReference>
<comment type="similarity">
    <text evidence="1">Belongs to the AlaDH/PNT family.</text>
</comment>
<dbReference type="GO" id="GO:0042853">
    <property type="term" value="P:L-alanine catabolic process"/>
    <property type="evidence" value="ECO:0007669"/>
    <property type="project" value="InterPro"/>
</dbReference>
<dbReference type="SMART" id="SM01003">
    <property type="entry name" value="AlaDh_PNT_N"/>
    <property type="match status" value="1"/>
</dbReference>